<dbReference type="RefSeq" id="WP_216125016.1">
    <property type="nucleotide sequence ID" value="NZ_CP086239.1"/>
</dbReference>
<dbReference type="PANTHER" id="PTHR43278">
    <property type="entry name" value="NAD(P)H-DEPENDENT FMN-CONTAINING OXIDOREDUCTASE YWQN-RELATED"/>
    <property type="match status" value="1"/>
</dbReference>
<gene>
    <name evidence="4" type="ORF">LL038_17170</name>
</gene>
<dbReference type="Proteomes" id="UP001164733">
    <property type="component" value="Chromosome"/>
</dbReference>
<evidence type="ECO:0000259" key="3">
    <source>
        <dbReference type="Pfam" id="PF03358"/>
    </source>
</evidence>
<keyword evidence="1" id="KW-0285">Flavoprotein</keyword>
<evidence type="ECO:0000313" key="5">
    <source>
        <dbReference type="Proteomes" id="UP001164733"/>
    </source>
</evidence>
<dbReference type="Pfam" id="PF03358">
    <property type="entry name" value="FMN_red"/>
    <property type="match status" value="1"/>
</dbReference>
<reference evidence="4" key="1">
    <citation type="submission" date="2021-11" db="EMBL/GenBank/DDBJ databases">
        <title>Clostridia strains as spoilage organisms.</title>
        <authorList>
            <person name="Wambui J."/>
            <person name="Stevens M.J.A."/>
            <person name="Stephan R."/>
        </authorList>
    </citation>
    <scope>NUCLEOTIDE SEQUENCE</scope>
    <source>
        <strain evidence="4">CF009</strain>
    </source>
</reference>
<dbReference type="InterPro" id="IPR051796">
    <property type="entry name" value="ISF_SsuE-like"/>
</dbReference>
<sequence>MMKNILLISASPRVGGNSDLLCDELAKGIVSNGNTYEKMNLAKMNIKPCLACNVCQGNGGNCIQKDDMSKIIEAYKRVDAVVFVTPLYFFNINAQLKIIMDRTYCEYQYGNEYVKFSFHKTAFIATCGRDSEVSFDTAIRGYKEYIKCLHDVTDVGMVLATSVLNKGDVVESKFMKEAYELGKKL</sequence>
<keyword evidence="2" id="KW-0288">FMN</keyword>
<feature type="domain" description="NADPH-dependent FMN reductase-like" evidence="3">
    <location>
        <begin position="4"/>
        <end position="128"/>
    </location>
</feature>
<protein>
    <submittedName>
        <fullName evidence="4">Flavodoxin family protein</fullName>
    </submittedName>
</protein>
<dbReference type="EMBL" id="CP086239">
    <property type="protein sequence ID" value="WAG59359.1"/>
    <property type="molecule type" value="Genomic_DNA"/>
</dbReference>
<evidence type="ECO:0000256" key="2">
    <source>
        <dbReference type="ARBA" id="ARBA00022643"/>
    </source>
</evidence>
<dbReference type="AlphaFoldDB" id="A0AA47EH76"/>
<organism evidence="4 5">
    <name type="scientific">Clostridium estertheticum</name>
    <dbReference type="NCBI Taxonomy" id="238834"/>
    <lineage>
        <taxon>Bacteria</taxon>
        <taxon>Bacillati</taxon>
        <taxon>Bacillota</taxon>
        <taxon>Clostridia</taxon>
        <taxon>Eubacteriales</taxon>
        <taxon>Clostridiaceae</taxon>
        <taxon>Clostridium</taxon>
    </lineage>
</organism>
<dbReference type="GO" id="GO:0016491">
    <property type="term" value="F:oxidoreductase activity"/>
    <property type="evidence" value="ECO:0007669"/>
    <property type="project" value="InterPro"/>
</dbReference>
<accession>A0AA47EH76</accession>
<evidence type="ECO:0000256" key="1">
    <source>
        <dbReference type="ARBA" id="ARBA00022630"/>
    </source>
</evidence>
<dbReference type="InterPro" id="IPR005025">
    <property type="entry name" value="FMN_Rdtase-like_dom"/>
</dbReference>
<dbReference type="PANTHER" id="PTHR43278:SF2">
    <property type="entry name" value="IRON-SULFUR FLAVOPROTEIN"/>
    <property type="match status" value="1"/>
</dbReference>
<proteinExistence type="predicted"/>
<evidence type="ECO:0000313" key="4">
    <source>
        <dbReference type="EMBL" id="WAG59359.1"/>
    </source>
</evidence>
<name>A0AA47EH76_9CLOT</name>